<feature type="non-terminal residue" evidence="2">
    <location>
        <position position="1"/>
    </location>
</feature>
<reference evidence="2 3" key="1">
    <citation type="submission" date="2019-09" db="EMBL/GenBank/DDBJ databases">
        <title>Bird 10,000 Genomes (B10K) Project - Family phase.</title>
        <authorList>
            <person name="Zhang G."/>
        </authorList>
    </citation>
    <scope>NUCLEOTIDE SEQUENCE [LARGE SCALE GENOMIC DNA]</scope>
    <source>
        <strain evidence="2">B10K-DU-001-26</strain>
        <tissue evidence="2">Muscle</tissue>
    </source>
</reference>
<gene>
    <name evidence="2" type="primary">Gal4</name>
    <name evidence="2" type="ORF">IRECYA_R08181</name>
</gene>
<evidence type="ECO:0000256" key="1">
    <source>
        <dbReference type="SAM" id="SignalP"/>
    </source>
</evidence>
<feature type="signal peptide" evidence="1">
    <location>
        <begin position="1"/>
        <end position="20"/>
    </location>
</feature>
<feature type="non-terminal residue" evidence="2">
    <location>
        <position position="64"/>
    </location>
</feature>
<accession>A0A7K9R7G5</accession>
<protein>
    <submittedName>
        <fullName evidence="2">GLL4 protein</fullName>
    </submittedName>
</protein>
<dbReference type="AlphaFoldDB" id="A0A7K9R7G5"/>
<dbReference type="EMBL" id="VWZV01016546">
    <property type="protein sequence ID" value="NXI19538.1"/>
    <property type="molecule type" value="Genomic_DNA"/>
</dbReference>
<evidence type="ECO:0000313" key="2">
    <source>
        <dbReference type="EMBL" id="NXI19538.1"/>
    </source>
</evidence>
<sequence>MKILPFLLVLLLVAFHGAEGGSLARPRTPPMMCGHWRSFCHKGECPHGNNYLGRCRPGYRCCRW</sequence>
<name>A0A7K9R7G5_IRECY</name>
<comment type="caution">
    <text evidence="2">The sequence shown here is derived from an EMBL/GenBank/DDBJ whole genome shotgun (WGS) entry which is preliminary data.</text>
</comment>
<evidence type="ECO:0000313" key="3">
    <source>
        <dbReference type="Proteomes" id="UP000530962"/>
    </source>
</evidence>
<keyword evidence="3" id="KW-1185">Reference proteome</keyword>
<proteinExistence type="predicted"/>
<dbReference type="Proteomes" id="UP000530962">
    <property type="component" value="Unassembled WGS sequence"/>
</dbReference>
<organism evidence="2 3">
    <name type="scientific">Irena cyanogastra</name>
    <name type="common">Philippine fairy-bluebird</name>
    <dbReference type="NCBI Taxonomy" id="175120"/>
    <lineage>
        <taxon>Eukaryota</taxon>
        <taxon>Metazoa</taxon>
        <taxon>Chordata</taxon>
        <taxon>Craniata</taxon>
        <taxon>Vertebrata</taxon>
        <taxon>Euteleostomi</taxon>
        <taxon>Archelosauria</taxon>
        <taxon>Archosauria</taxon>
        <taxon>Dinosauria</taxon>
        <taxon>Saurischia</taxon>
        <taxon>Theropoda</taxon>
        <taxon>Coelurosauria</taxon>
        <taxon>Aves</taxon>
        <taxon>Neognathae</taxon>
        <taxon>Neoaves</taxon>
        <taxon>Telluraves</taxon>
        <taxon>Australaves</taxon>
        <taxon>Passeriformes</taxon>
        <taxon>Corvoidea</taxon>
        <taxon>Irenidae</taxon>
        <taxon>Irena</taxon>
    </lineage>
</organism>
<keyword evidence="1" id="KW-0732">Signal</keyword>
<feature type="chain" id="PRO_5029916770" evidence="1">
    <location>
        <begin position="21"/>
        <end position="64"/>
    </location>
</feature>
<dbReference type="SUPFAM" id="SSF57392">
    <property type="entry name" value="Defensin-like"/>
    <property type="match status" value="1"/>
</dbReference>